<dbReference type="GO" id="GO:0005886">
    <property type="term" value="C:plasma membrane"/>
    <property type="evidence" value="ECO:0007669"/>
    <property type="project" value="UniProtKB-SubCell"/>
</dbReference>
<dbReference type="InterPro" id="IPR027417">
    <property type="entry name" value="P-loop_NTPase"/>
</dbReference>
<evidence type="ECO:0000259" key="11">
    <source>
        <dbReference type="PROSITE" id="PS50929"/>
    </source>
</evidence>
<feature type="transmembrane region" description="Helical" evidence="9">
    <location>
        <begin position="157"/>
        <end position="175"/>
    </location>
</feature>
<dbReference type="PROSITE" id="PS00211">
    <property type="entry name" value="ABC_TRANSPORTER_1"/>
    <property type="match status" value="1"/>
</dbReference>
<dbReference type="SUPFAM" id="SSF52540">
    <property type="entry name" value="P-loop containing nucleoside triphosphate hydrolases"/>
    <property type="match status" value="1"/>
</dbReference>
<dbReference type="Pfam" id="PF00005">
    <property type="entry name" value="ABC_tran"/>
    <property type="match status" value="1"/>
</dbReference>
<dbReference type="eggNOG" id="COG1132">
    <property type="taxonomic scope" value="Bacteria"/>
</dbReference>
<dbReference type="SMART" id="SM00382">
    <property type="entry name" value="AAA"/>
    <property type="match status" value="1"/>
</dbReference>
<dbReference type="SUPFAM" id="SSF90123">
    <property type="entry name" value="ABC transporter transmembrane region"/>
    <property type="match status" value="1"/>
</dbReference>
<evidence type="ECO:0000313" key="13">
    <source>
        <dbReference type="Proteomes" id="UP000017819"/>
    </source>
</evidence>
<dbReference type="InterPro" id="IPR011918">
    <property type="entry name" value="ABC_MsbA_ATP-bd"/>
</dbReference>
<reference evidence="12 13" key="1">
    <citation type="journal article" date="2014" name="Genome Announc.">
        <title>Draft Genome Sequence of Lutibaculum baratangense Strain AMV1T, Isolated from a Mud Volcano in Andamans, India.</title>
        <authorList>
            <person name="Singh A."/>
            <person name="Sreenivas A."/>
            <person name="Sathyanarayana Reddy G."/>
            <person name="Pinnaka A.K."/>
            <person name="Shivaji S."/>
        </authorList>
    </citation>
    <scope>NUCLEOTIDE SEQUENCE [LARGE SCALE GENOMIC DNA]</scope>
    <source>
        <strain evidence="12 13">AMV1</strain>
    </source>
</reference>
<dbReference type="STRING" id="631454.N177_0961"/>
<comment type="caution">
    <text evidence="12">The sequence shown here is derived from an EMBL/GenBank/DDBJ whole genome shotgun (WGS) entry which is preliminary data.</text>
</comment>
<keyword evidence="13" id="KW-1185">Reference proteome</keyword>
<dbReference type="PANTHER" id="PTHR43394:SF1">
    <property type="entry name" value="ATP-BINDING CASSETTE SUB-FAMILY B MEMBER 10, MITOCHONDRIAL"/>
    <property type="match status" value="1"/>
</dbReference>
<keyword evidence="7 9" id="KW-0472">Membrane</keyword>
<dbReference type="CDD" id="cd18575">
    <property type="entry name" value="ABC_6TM_bac_exporter_ABCB8_10_like"/>
    <property type="match status" value="1"/>
</dbReference>
<feature type="transmembrane region" description="Helical" evidence="9">
    <location>
        <begin position="181"/>
        <end position="201"/>
    </location>
</feature>
<dbReference type="InterPro" id="IPR011527">
    <property type="entry name" value="ABC1_TM_dom"/>
</dbReference>
<dbReference type="Proteomes" id="UP000017819">
    <property type="component" value="Unassembled WGS sequence"/>
</dbReference>
<accession>V4RK95</accession>
<dbReference type="PROSITE" id="PS50929">
    <property type="entry name" value="ABC_TM1F"/>
    <property type="match status" value="1"/>
</dbReference>
<keyword evidence="6 9" id="KW-1133">Transmembrane helix</keyword>
<dbReference type="InterPro" id="IPR003593">
    <property type="entry name" value="AAA+_ATPase"/>
</dbReference>
<protein>
    <submittedName>
        <fullName evidence="12">ABC-type multidrug transport system, ATPase and permease component</fullName>
    </submittedName>
</protein>
<feature type="transmembrane region" description="Helical" evidence="9">
    <location>
        <begin position="79"/>
        <end position="100"/>
    </location>
</feature>
<dbReference type="PANTHER" id="PTHR43394">
    <property type="entry name" value="ATP-DEPENDENT PERMEASE MDL1, MITOCHONDRIAL"/>
    <property type="match status" value="1"/>
</dbReference>
<dbReference type="AlphaFoldDB" id="V4RK95"/>
<dbReference type="InterPro" id="IPR036640">
    <property type="entry name" value="ABC1_TM_sf"/>
</dbReference>
<evidence type="ECO:0000256" key="7">
    <source>
        <dbReference type="ARBA" id="ARBA00023136"/>
    </source>
</evidence>
<dbReference type="Gene3D" id="1.20.1560.10">
    <property type="entry name" value="ABC transporter type 1, transmembrane domain"/>
    <property type="match status" value="1"/>
</dbReference>
<evidence type="ECO:0000256" key="9">
    <source>
        <dbReference type="SAM" id="Phobius"/>
    </source>
</evidence>
<proteinExistence type="inferred from homology"/>
<keyword evidence="3 9" id="KW-0812">Transmembrane</keyword>
<feature type="domain" description="ABC transporter" evidence="10">
    <location>
        <begin position="357"/>
        <end position="593"/>
    </location>
</feature>
<gene>
    <name evidence="12" type="ORF">N177_0961</name>
</gene>
<dbReference type="Gene3D" id="3.40.50.300">
    <property type="entry name" value="P-loop containing nucleotide triphosphate hydrolases"/>
    <property type="match status" value="1"/>
</dbReference>
<dbReference type="FunFam" id="3.40.50.300:FF:000218">
    <property type="entry name" value="Multidrug ABC transporter ATP-binding protein"/>
    <property type="match status" value="1"/>
</dbReference>
<evidence type="ECO:0000256" key="1">
    <source>
        <dbReference type="ARBA" id="ARBA00004651"/>
    </source>
</evidence>
<evidence type="ECO:0000256" key="5">
    <source>
        <dbReference type="ARBA" id="ARBA00022840"/>
    </source>
</evidence>
<evidence type="ECO:0000259" key="10">
    <source>
        <dbReference type="PROSITE" id="PS50893"/>
    </source>
</evidence>
<dbReference type="InterPro" id="IPR003439">
    <property type="entry name" value="ABC_transporter-like_ATP-bd"/>
</dbReference>
<evidence type="ECO:0000256" key="8">
    <source>
        <dbReference type="ARBA" id="ARBA00024725"/>
    </source>
</evidence>
<comment type="similarity">
    <text evidence="2">Belongs to the ABC transporter superfamily.</text>
</comment>
<dbReference type="GO" id="GO:0016887">
    <property type="term" value="F:ATP hydrolysis activity"/>
    <property type="evidence" value="ECO:0007669"/>
    <property type="project" value="InterPro"/>
</dbReference>
<dbReference type="GO" id="GO:0015421">
    <property type="term" value="F:ABC-type oligopeptide transporter activity"/>
    <property type="evidence" value="ECO:0007669"/>
    <property type="project" value="TreeGrafter"/>
</dbReference>
<dbReference type="Pfam" id="PF00664">
    <property type="entry name" value="ABC_membrane"/>
    <property type="match status" value="1"/>
</dbReference>
<keyword evidence="5" id="KW-0067">ATP-binding</keyword>
<dbReference type="InterPro" id="IPR017871">
    <property type="entry name" value="ABC_transporter-like_CS"/>
</dbReference>
<sequence>MARRRKDNAAAEDPGAAKRRSLRPLRMLAPYLARYRFQVGLALVALTTAAAATLAVPQAVRRMIDLGFGAADPEFINQYFGMLIIVVLVLALASAARFYLVTWLGERVVADVRTDVFGHIVSLGADFFDRGRTGEMLSRLTADTTQIKSAVGASASIALRNLFMGVGAAVMMVLTSPRLSGLVFLAIPFIVLPLVGFGRTVRRRSRDAQDRLAEATAFAGENIQATRTIQAYNNETLVAGRYRSAVEDAFEAARVSTRARAILTGVALFLVFASIVAVLWYGARDVLAGHMTAGILSQFVLYAVFAAGALGQLSEVWGEIQQTAGAAERLDELKRTQASIQAPAEPVALPVPARGRLSFENVSFAYPTRSDARTLHEVSFTAQPGSTVAIVGPSGAGKSTLFHLALRYYDPSAGRILLDGVPLPDADPAEVRARIALVPQEPVLFSGTIEENIRYGRPDATGEEVAAAAAAARVDEFSNRLARGLMTEIGERGITLSGGQRQRLAIARAVLRDAPILLLDEATSALDAESEALVQEALDRLMEGRTTLVIAHRLATVLGADRILVMDEGRVVEEGTHETLIRRGGLYARLARLQFEQRRGADVAREQLGTAV</sequence>
<feature type="transmembrane region" description="Helical" evidence="9">
    <location>
        <begin position="261"/>
        <end position="281"/>
    </location>
</feature>
<dbReference type="PATRIC" id="fig|631454.5.peg.948"/>
<dbReference type="GO" id="GO:0005524">
    <property type="term" value="F:ATP binding"/>
    <property type="evidence" value="ECO:0007669"/>
    <property type="project" value="UniProtKB-KW"/>
</dbReference>
<evidence type="ECO:0000256" key="2">
    <source>
        <dbReference type="ARBA" id="ARBA00005417"/>
    </source>
</evidence>
<dbReference type="GO" id="GO:0090374">
    <property type="term" value="P:oligopeptide export from mitochondrion"/>
    <property type="evidence" value="ECO:0007669"/>
    <property type="project" value="TreeGrafter"/>
</dbReference>
<name>V4RK95_9HYPH</name>
<dbReference type="EMBL" id="AWXZ01000015">
    <property type="protein sequence ID" value="ESR26461.1"/>
    <property type="molecule type" value="Genomic_DNA"/>
</dbReference>
<comment type="subcellular location">
    <subcellularLocation>
        <location evidence="1">Cell membrane</location>
        <topology evidence="1">Multi-pass membrane protein</topology>
    </subcellularLocation>
</comment>
<evidence type="ECO:0000256" key="6">
    <source>
        <dbReference type="ARBA" id="ARBA00022989"/>
    </source>
</evidence>
<organism evidence="12 13">
    <name type="scientific">Lutibaculum baratangense AMV1</name>
    <dbReference type="NCBI Taxonomy" id="631454"/>
    <lineage>
        <taxon>Bacteria</taxon>
        <taxon>Pseudomonadati</taxon>
        <taxon>Pseudomonadota</taxon>
        <taxon>Alphaproteobacteria</taxon>
        <taxon>Hyphomicrobiales</taxon>
        <taxon>Tepidamorphaceae</taxon>
        <taxon>Lutibaculum</taxon>
    </lineage>
</organism>
<evidence type="ECO:0000313" key="12">
    <source>
        <dbReference type="EMBL" id="ESR26461.1"/>
    </source>
</evidence>
<feature type="domain" description="ABC transmembrane type-1" evidence="11">
    <location>
        <begin position="41"/>
        <end position="322"/>
    </location>
</feature>
<dbReference type="NCBIfam" id="TIGR02204">
    <property type="entry name" value="MsbA_rel"/>
    <property type="match status" value="1"/>
</dbReference>
<dbReference type="PROSITE" id="PS50893">
    <property type="entry name" value="ABC_TRANSPORTER_2"/>
    <property type="match status" value="1"/>
</dbReference>
<comment type="function">
    <text evidence="8">Part of an ABC transporter complex. Transmembrane domains (TMD) form a pore in the inner membrane and the ATP-binding domain (NBD) is responsible for energy generation.</text>
</comment>
<evidence type="ECO:0000256" key="4">
    <source>
        <dbReference type="ARBA" id="ARBA00022741"/>
    </source>
</evidence>
<evidence type="ECO:0000256" key="3">
    <source>
        <dbReference type="ARBA" id="ARBA00022692"/>
    </source>
</evidence>
<dbReference type="InterPro" id="IPR039421">
    <property type="entry name" value="Type_1_exporter"/>
</dbReference>
<keyword evidence="4" id="KW-0547">Nucleotide-binding</keyword>